<feature type="signal peptide" evidence="4">
    <location>
        <begin position="1"/>
        <end position="31"/>
    </location>
</feature>
<sequence length="577" mass="63361">MVASRRGVMWRLSLLAIVTLVMSLALRPALGQSATASAARCGPRVRKPWGAMTPVEQQLYADAVAMGMERGFHAMFTEVHSDVASATEHYKTCGFLYWNRRFLLAYENMLRSLSPRFACVTIPYWNYFSDYARFMAGGCTSLQTCSSILSGLGGSIGAARRVMINGRGVAGNCAFATPVNSFCESSTILRAQSCVRCMPRDDWTKKQLPSGLGYAGLGVLLGRSNGFREFSNNLQYGVHNSIHNTLASTMATYVASADPVYFSHHATIDLLHQIYLECQLGPSVRNTKIPVSRFAFQTCSWSGKEVCPTVTSNFTQLWAVAKAKTPPVPADVQPSLAPFFSTLPTEYWQFVTMKDLGGHSYDYQKDDLMTNLEANGYTPTLVPTPRRQLQFSIGGIRFGSPRPTPPPAPAPDQPPAPPVEPPADDSQMMPATSGFSISSGGPAWDRLQRERQEVQRNAIQYLRAAIDGALAVDGSMATAFEQVELMECLFHHESLGGVDDYSDFFRDNFPVAPQAHTRCFHLLEALRLGDVTLLVTDWRQYYRNYFSIRAITSSSSSVTTPAPPSGDSTSDNTTPST</sequence>
<protein>
    <recommendedName>
        <fullName evidence="5">Tyrosinase copper-binding domain-containing protein</fullName>
    </recommendedName>
</protein>
<evidence type="ECO:0000256" key="4">
    <source>
        <dbReference type="SAM" id="SignalP"/>
    </source>
</evidence>
<dbReference type="InterPro" id="IPR002227">
    <property type="entry name" value="Tyrosinase_Cu-bd"/>
</dbReference>
<evidence type="ECO:0000256" key="1">
    <source>
        <dbReference type="ARBA" id="ARBA00022723"/>
    </source>
</evidence>
<evidence type="ECO:0000256" key="2">
    <source>
        <dbReference type="ARBA" id="ARBA00023008"/>
    </source>
</evidence>
<keyword evidence="1" id="KW-0479">Metal-binding</keyword>
<dbReference type="PANTHER" id="PTHR11474:SF126">
    <property type="entry name" value="TYROSINASE-LIKE PROTEIN TYR-1-RELATED"/>
    <property type="match status" value="1"/>
</dbReference>
<dbReference type="SUPFAM" id="SSF48056">
    <property type="entry name" value="Di-copper centre-containing domain"/>
    <property type="match status" value="1"/>
</dbReference>
<dbReference type="InterPro" id="IPR050316">
    <property type="entry name" value="Tyrosinase/Hemocyanin"/>
</dbReference>
<keyword evidence="2" id="KW-0186">Copper</keyword>
<evidence type="ECO:0000313" key="6">
    <source>
        <dbReference type="EMBL" id="KAJ0402833.1"/>
    </source>
</evidence>
<evidence type="ECO:0000313" key="7">
    <source>
        <dbReference type="Proteomes" id="UP001209570"/>
    </source>
</evidence>
<dbReference type="EMBL" id="JAKCXM010000094">
    <property type="protein sequence ID" value="KAJ0402833.1"/>
    <property type="molecule type" value="Genomic_DNA"/>
</dbReference>
<gene>
    <name evidence="6" type="ORF">P43SY_007375</name>
</gene>
<feature type="compositionally biased region" description="Polar residues" evidence="3">
    <location>
        <begin position="429"/>
        <end position="439"/>
    </location>
</feature>
<dbReference type="Gene3D" id="1.10.1280.10">
    <property type="entry name" value="Di-copper center containing domain from catechol oxidase"/>
    <property type="match status" value="1"/>
</dbReference>
<dbReference type="Proteomes" id="UP001209570">
    <property type="component" value="Unassembled WGS sequence"/>
</dbReference>
<feature type="chain" id="PRO_5041924298" description="Tyrosinase copper-binding domain-containing protein" evidence="4">
    <location>
        <begin position="32"/>
        <end position="577"/>
    </location>
</feature>
<dbReference type="PRINTS" id="PR00092">
    <property type="entry name" value="TYROSINASE"/>
</dbReference>
<dbReference type="PANTHER" id="PTHR11474">
    <property type="entry name" value="TYROSINASE FAMILY MEMBER"/>
    <property type="match status" value="1"/>
</dbReference>
<accession>A0AAD5M387</accession>
<keyword evidence="7" id="KW-1185">Reference proteome</keyword>
<name>A0AAD5M387_PYTIN</name>
<evidence type="ECO:0000259" key="5">
    <source>
        <dbReference type="Pfam" id="PF00264"/>
    </source>
</evidence>
<feature type="region of interest" description="Disordered" evidence="3">
    <location>
        <begin position="395"/>
        <end position="442"/>
    </location>
</feature>
<feature type="compositionally biased region" description="Polar residues" evidence="3">
    <location>
        <begin position="566"/>
        <end position="577"/>
    </location>
</feature>
<dbReference type="GO" id="GO:0016491">
    <property type="term" value="F:oxidoreductase activity"/>
    <property type="evidence" value="ECO:0007669"/>
    <property type="project" value="InterPro"/>
</dbReference>
<proteinExistence type="predicted"/>
<feature type="domain" description="Tyrosinase copper-binding" evidence="5">
    <location>
        <begin position="77"/>
        <end position="275"/>
    </location>
</feature>
<feature type="compositionally biased region" description="Pro residues" evidence="3">
    <location>
        <begin position="402"/>
        <end position="421"/>
    </location>
</feature>
<dbReference type="AlphaFoldDB" id="A0AAD5M387"/>
<feature type="region of interest" description="Disordered" evidence="3">
    <location>
        <begin position="555"/>
        <end position="577"/>
    </location>
</feature>
<dbReference type="InterPro" id="IPR008922">
    <property type="entry name" value="Di-copper_centre_dom_sf"/>
</dbReference>
<reference evidence="6" key="1">
    <citation type="submission" date="2021-12" db="EMBL/GenBank/DDBJ databases">
        <title>Prjna785345.</title>
        <authorList>
            <person name="Rujirawat T."/>
            <person name="Krajaejun T."/>
        </authorList>
    </citation>
    <scope>NUCLEOTIDE SEQUENCE</scope>
    <source>
        <strain evidence="6">Pi057C3</strain>
    </source>
</reference>
<comment type="caution">
    <text evidence="6">The sequence shown here is derived from an EMBL/GenBank/DDBJ whole genome shotgun (WGS) entry which is preliminary data.</text>
</comment>
<organism evidence="6 7">
    <name type="scientific">Pythium insidiosum</name>
    <name type="common">Pythiosis disease agent</name>
    <dbReference type="NCBI Taxonomy" id="114742"/>
    <lineage>
        <taxon>Eukaryota</taxon>
        <taxon>Sar</taxon>
        <taxon>Stramenopiles</taxon>
        <taxon>Oomycota</taxon>
        <taxon>Peronosporomycetes</taxon>
        <taxon>Pythiales</taxon>
        <taxon>Pythiaceae</taxon>
        <taxon>Pythium</taxon>
    </lineage>
</organism>
<dbReference type="Pfam" id="PF00264">
    <property type="entry name" value="Tyrosinase"/>
    <property type="match status" value="1"/>
</dbReference>
<evidence type="ECO:0000256" key="3">
    <source>
        <dbReference type="SAM" id="MobiDB-lite"/>
    </source>
</evidence>
<keyword evidence="4" id="KW-0732">Signal</keyword>
<dbReference type="GO" id="GO:0046872">
    <property type="term" value="F:metal ion binding"/>
    <property type="evidence" value="ECO:0007669"/>
    <property type="project" value="UniProtKB-KW"/>
</dbReference>